<organism evidence="1 2">
    <name type="scientific">Champsocephalus esox</name>
    <name type="common">pike icefish</name>
    <dbReference type="NCBI Taxonomy" id="159716"/>
    <lineage>
        <taxon>Eukaryota</taxon>
        <taxon>Metazoa</taxon>
        <taxon>Chordata</taxon>
        <taxon>Craniata</taxon>
        <taxon>Vertebrata</taxon>
        <taxon>Euteleostomi</taxon>
        <taxon>Actinopterygii</taxon>
        <taxon>Neopterygii</taxon>
        <taxon>Teleostei</taxon>
        <taxon>Neoteleostei</taxon>
        <taxon>Acanthomorphata</taxon>
        <taxon>Eupercaria</taxon>
        <taxon>Perciformes</taxon>
        <taxon>Notothenioidei</taxon>
        <taxon>Channichthyidae</taxon>
        <taxon>Champsocephalus</taxon>
    </lineage>
</organism>
<reference evidence="1 2" key="1">
    <citation type="journal article" date="2023" name="Mol. Biol. Evol.">
        <title>Genomics of Secondarily Temperate Adaptation in the Only Non-Antarctic Icefish.</title>
        <authorList>
            <person name="Rivera-Colon A.G."/>
            <person name="Rayamajhi N."/>
            <person name="Minhas B.F."/>
            <person name="Madrigal G."/>
            <person name="Bilyk K.T."/>
            <person name="Yoon V."/>
            <person name="Hune M."/>
            <person name="Gregory S."/>
            <person name="Cheng C.H.C."/>
            <person name="Catchen J.M."/>
        </authorList>
    </citation>
    <scope>NUCLEOTIDE SEQUENCE [LARGE SCALE GENOMIC DNA]</scope>
    <source>
        <strain evidence="1">JC2023a</strain>
    </source>
</reference>
<proteinExistence type="predicted"/>
<dbReference type="AlphaFoldDB" id="A0AAN8CWW3"/>
<accession>A0AAN8CWW3</accession>
<evidence type="ECO:0000313" key="1">
    <source>
        <dbReference type="EMBL" id="KAK5911997.1"/>
    </source>
</evidence>
<dbReference type="EMBL" id="JAULUE010002047">
    <property type="protein sequence ID" value="KAK5911997.1"/>
    <property type="molecule type" value="Genomic_DNA"/>
</dbReference>
<dbReference type="Proteomes" id="UP001335648">
    <property type="component" value="Unassembled WGS sequence"/>
</dbReference>
<name>A0AAN8CWW3_9TELE</name>
<gene>
    <name evidence="1" type="ORF">CesoFtcFv8_001915</name>
</gene>
<comment type="caution">
    <text evidence="1">The sequence shown here is derived from an EMBL/GenBank/DDBJ whole genome shotgun (WGS) entry which is preliminary data.</text>
</comment>
<sequence>MTQYCSQVTNSQVTLESPLFESKSESPKECPSRVRVIITCVRVRVQVGASMYMSSPSHRGGENSRVRVQVIVRENSRVRVQVIVREN</sequence>
<evidence type="ECO:0000313" key="2">
    <source>
        <dbReference type="Proteomes" id="UP001335648"/>
    </source>
</evidence>
<protein>
    <submittedName>
        <fullName evidence="1">Uncharacterized protein</fullName>
    </submittedName>
</protein>
<keyword evidence="2" id="KW-1185">Reference proteome</keyword>